<gene>
    <name evidence="7" type="ordered locus">Haur_2232</name>
</gene>
<dbReference type="EMBL" id="CP000875">
    <property type="protein sequence ID" value="ABX04872.1"/>
    <property type="molecule type" value="Genomic_DNA"/>
</dbReference>
<accession>A9AX64</accession>
<evidence type="ECO:0000313" key="8">
    <source>
        <dbReference type="Proteomes" id="UP000000787"/>
    </source>
</evidence>
<dbReference type="CDD" id="cd21141">
    <property type="entry name" value="Cas6_III-like"/>
    <property type="match status" value="1"/>
</dbReference>
<reference evidence="7 8" key="1">
    <citation type="journal article" date="2011" name="Stand. Genomic Sci.">
        <title>Complete genome sequence of the filamentous gliding predatory bacterium Herpetosiphon aurantiacus type strain (114-95(T)).</title>
        <authorList>
            <person name="Kiss H."/>
            <person name="Nett M."/>
            <person name="Domin N."/>
            <person name="Martin K."/>
            <person name="Maresca J.A."/>
            <person name="Copeland A."/>
            <person name="Lapidus A."/>
            <person name="Lucas S."/>
            <person name="Berry K.W."/>
            <person name="Glavina Del Rio T."/>
            <person name="Dalin E."/>
            <person name="Tice H."/>
            <person name="Pitluck S."/>
            <person name="Richardson P."/>
            <person name="Bruce D."/>
            <person name="Goodwin L."/>
            <person name="Han C."/>
            <person name="Detter J.C."/>
            <person name="Schmutz J."/>
            <person name="Brettin T."/>
            <person name="Land M."/>
            <person name="Hauser L."/>
            <person name="Kyrpides N.C."/>
            <person name="Ivanova N."/>
            <person name="Goker M."/>
            <person name="Woyke T."/>
            <person name="Klenk H.P."/>
            <person name="Bryant D.A."/>
        </authorList>
    </citation>
    <scope>NUCLEOTIDE SEQUENCE [LARGE SCALE GENOMIC DNA]</scope>
    <source>
        <strain evidence="8">ATCC 23779 / DSM 785 / 114-95</strain>
    </source>
</reference>
<dbReference type="Pfam" id="PF19308">
    <property type="entry name" value="CRISPR_Cas6_N"/>
    <property type="match status" value="1"/>
</dbReference>
<dbReference type="GO" id="GO:0016788">
    <property type="term" value="F:hydrolase activity, acting on ester bonds"/>
    <property type="evidence" value="ECO:0007669"/>
    <property type="project" value="InterPro"/>
</dbReference>
<dbReference type="Pfam" id="PF10040">
    <property type="entry name" value="CRISPR_Cas6"/>
    <property type="match status" value="1"/>
</dbReference>
<keyword evidence="1" id="KW-0540">Nuclease</keyword>
<dbReference type="GO" id="GO:0051607">
    <property type="term" value="P:defense response to virus"/>
    <property type="evidence" value="ECO:0007669"/>
    <property type="project" value="UniProtKB-KW"/>
</dbReference>
<dbReference type="InParanoid" id="A9AX64"/>
<dbReference type="GO" id="GO:0004519">
    <property type="term" value="F:endonuclease activity"/>
    <property type="evidence" value="ECO:0007669"/>
    <property type="project" value="UniProtKB-KW"/>
</dbReference>
<keyword evidence="8" id="KW-1185">Reference proteome</keyword>
<dbReference type="InterPro" id="IPR045747">
    <property type="entry name" value="CRISPR-assoc_prot_Cas6_N_sf"/>
</dbReference>
<dbReference type="InterPro" id="IPR019267">
    <property type="entry name" value="CRISPR-assoc_Cas6_C"/>
</dbReference>
<dbReference type="eggNOG" id="COG5551">
    <property type="taxonomic scope" value="Bacteria"/>
</dbReference>
<feature type="domain" description="CRISPR-associated protein Cas6 C-terminal" evidence="5">
    <location>
        <begin position="146"/>
        <end position="262"/>
    </location>
</feature>
<dbReference type="Gene3D" id="3.30.70.1900">
    <property type="match status" value="1"/>
</dbReference>
<keyword evidence="4" id="KW-0051">Antiviral defense</keyword>
<evidence type="ECO:0000256" key="1">
    <source>
        <dbReference type="ARBA" id="ARBA00022722"/>
    </source>
</evidence>
<evidence type="ECO:0000313" key="7">
    <source>
        <dbReference type="EMBL" id="ABX04872.1"/>
    </source>
</evidence>
<evidence type="ECO:0000259" key="5">
    <source>
        <dbReference type="Pfam" id="PF10040"/>
    </source>
</evidence>
<dbReference type="STRING" id="316274.Haur_2232"/>
<dbReference type="InterPro" id="IPR045648">
    <property type="entry name" value="CRISPR-assoc_Cas6-like_N"/>
</dbReference>
<evidence type="ECO:0000256" key="2">
    <source>
        <dbReference type="ARBA" id="ARBA00022759"/>
    </source>
</evidence>
<evidence type="ECO:0000256" key="4">
    <source>
        <dbReference type="ARBA" id="ARBA00023118"/>
    </source>
</evidence>
<dbReference type="InterPro" id="IPR010156">
    <property type="entry name" value="CRISPR-assoc_prot_Cas6"/>
</dbReference>
<keyword evidence="2" id="KW-0255">Endonuclease</keyword>
<dbReference type="HOGENOM" id="CLU_063836_1_0_0"/>
<dbReference type="NCBIfam" id="TIGR01877">
    <property type="entry name" value="cas_cas6"/>
    <property type="match status" value="1"/>
</dbReference>
<dbReference type="Gene3D" id="3.30.70.1890">
    <property type="match status" value="1"/>
</dbReference>
<protein>
    <submittedName>
        <fullName evidence="7">CRISPR-associated protein Cas6</fullName>
    </submittedName>
</protein>
<keyword evidence="3" id="KW-0378">Hydrolase</keyword>
<feature type="domain" description="CRISPR-associated protein Cas6-like N-terminal" evidence="6">
    <location>
        <begin position="11"/>
        <end position="134"/>
    </location>
</feature>
<dbReference type="BioCyc" id="HAUR316274:GHYA-2260-MONOMER"/>
<dbReference type="KEGG" id="hau:Haur_2232"/>
<evidence type="ECO:0000256" key="3">
    <source>
        <dbReference type="ARBA" id="ARBA00022801"/>
    </source>
</evidence>
<dbReference type="AlphaFoldDB" id="A9AX64"/>
<proteinExistence type="predicted"/>
<evidence type="ECO:0000259" key="6">
    <source>
        <dbReference type="Pfam" id="PF19308"/>
    </source>
</evidence>
<name>A9AX64_HERA2</name>
<organism evidence="7 8">
    <name type="scientific">Herpetosiphon aurantiacus (strain ATCC 23779 / DSM 785 / 114-95)</name>
    <dbReference type="NCBI Taxonomy" id="316274"/>
    <lineage>
        <taxon>Bacteria</taxon>
        <taxon>Bacillati</taxon>
        <taxon>Chloroflexota</taxon>
        <taxon>Chloroflexia</taxon>
        <taxon>Herpetosiphonales</taxon>
        <taxon>Herpetosiphonaceae</taxon>
        <taxon>Herpetosiphon</taxon>
    </lineage>
</organism>
<dbReference type="Proteomes" id="UP000000787">
    <property type="component" value="Chromosome"/>
</dbReference>
<sequence length="274" mass="30931">MLAQPELIACVLELTATHGTQLERTQGHRAHALFLHLMQESDPVLAEQLHAASQTKPWTVTPLPQQARRLHNGETYPLRIAFLQASLYWPFAQTFLQRPNRQLRLGSSNFNLQAIHTTKQHSPWAGVSSWQSLIDQAQPTDEISLWFATPTCFKLGRDRQGKQRVGLIPDGQSVFQSLLRRWNAFAPTPLASPEQIEQLDIQIKRYQLRTEMLHAQDKQLGFMGKVSYKLDGDAHERRILATLADAALYLGIGAKTTQGMGLVQRISTQQPEQA</sequence>